<comment type="caution">
    <text evidence="1">The sequence shown here is derived from an EMBL/GenBank/DDBJ whole genome shotgun (WGS) entry which is preliminary data.</text>
</comment>
<sequence length="134" mass="14864">MSWDISIQRFSRVYTSIQQIPNDERCVPLGSQAEVRAAISEVFHGTDWSDPTWGNYDFPGGSIEFNMGKPEPNNGFMLHVRASEQVVPLIVTLCIQNGWQALDCGSGEFLEQSNEPASGQAAWLAYRNQVLGKA</sequence>
<evidence type="ECO:0000313" key="1">
    <source>
        <dbReference type="EMBL" id="MEW9571531.1"/>
    </source>
</evidence>
<keyword evidence="2" id="KW-1185">Reference proteome</keyword>
<proteinExistence type="predicted"/>
<protein>
    <submittedName>
        <fullName evidence="1">Uncharacterized protein</fullName>
    </submittedName>
</protein>
<gene>
    <name evidence="1" type="ORF">ABQJ54_07195</name>
</gene>
<evidence type="ECO:0000313" key="2">
    <source>
        <dbReference type="Proteomes" id="UP001556220"/>
    </source>
</evidence>
<accession>A0ABV3QCG2</accession>
<dbReference type="RefSeq" id="WP_367853617.1">
    <property type="nucleotide sequence ID" value="NZ_JBFOHK010000002.1"/>
</dbReference>
<name>A0ABV3QCG2_9GAMM</name>
<dbReference type="Proteomes" id="UP001556220">
    <property type="component" value="Unassembled WGS sequence"/>
</dbReference>
<organism evidence="1 2">
    <name type="scientific">Rhodanobacter lycopersici</name>
    <dbReference type="NCBI Taxonomy" id="3162487"/>
    <lineage>
        <taxon>Bacteria</taxon>
        <taxon>Pseudomonadati</taxon>
        <taxon>Pseudomonadota</taxon>
        <taxon>Gammaproteobacteria</taxon>
        <taxon>Lysobacterales</taxon>
        <taxon>Rhodanobacteraceae</taxon>
        <taxon>Rhodanobacter</taxon>
    </lineage>
</organism>
<reference evidence="1 2" key="1">
    <citation type="submission" date="2024-06" db="EMBL/GenBank/DDBJ databases">
        <authorList>
            <person name="Woo H."/>
        </authorList>
    </citation>
    <scope>NUCLEOTIDE SEQUENCE [LARGE SCALE GENOMIC DNA]</scope>
    <source>
        <strain evidence="1 2">Si-c</strain>
    </source>
</reference>
<dbReference type="EMBL" id="JBFOHK010000002">
    <property type="protein sequence ID" value="MEW9571531.1"/>
    <property type="molecule type" value="Genomic_DNA"/>
</dbReference>